<dbReference type="InterPro" id="IPR056838">
    <property type="entry name" value="Zn_ribbon_IFT122"/>
</dbReference>
<feature type="domain" description="IFT122 zinc ribbon" evidence="10">
    <location>
        <begin position="999"/>
        <end position="1044"/>
    </location>
</feature>
<dbReference type="SMART" id="SM00320">
    <property type="entry name" value="WD40"/>
    <property type="match status" value="7"/>
</dbReference>
<keyword evidence="13" id="KW-1185">Reference proteome</keyword>
<dbReference type="KEGG" id="btab:109039611"/>
<dbReference type="SUPFAM" id="SSF50978">
    <property type="entry name" value="WD40 repeat-like"/>
    <property type="match status" value="2"/>
</dbReference>
<dbReference type="Gene3D" id="2.130.10.10">
    <property type="entry name" value="YVTN repeat-like/Quinoprotein amine dehydrogenase"/>
    <property type="match status" value="1"/>
</dbReference>
<reference evidence="12" key="1">
    <citation type="submission" date="2021-12" db="EMBL/GenBank/DDBJ databases">
        <authorList>
            <person name="King R."/>
        </authorList>
    </citation>
    <scope>NUCLEOTIDE SEQUENCE</scope>
</reference>
<dbReference type="PANTHER" id="PTHR12764">
    <property type="entry name" value="WD REPEAT DOMAIN-RELATED"/>
    <property type="match status" value="1"/>
</dbReference>
<dbReference type="Pfam" id="PF25295">
    <property type="entry name" value="TPR_IFT122"/>
    <property type="match status" value="1"/>
</dbReference>
<dbReference type="Pfam" id="PF25144">
    <property type="entry name" value="Zn_ribbon_IFT122"/>
    <property type="match status" value="1"/>
</dbReference>
<evidence type="ECO:0000259" key="10">
    <source>
        <dbReference type="Pfam" id="PF25144"/>
    </source>
</evidence>
<dbReference type="GO" id="GO:0061512">
    <property type="term" value="P:protein localization to cilium"/>
    <property type="evidence" value="ECO:0007669"/>
    <property type="project" value="TreeGrafter"/>
</dbReference>
<evidence type="ECO:0000256" key="4">
    <source>
        <dbReference type="ARBA" id="ARBA00022737"/>
    </source>
</evidence>
<feature type="domain" description="IFT122 first beta-propeller" evidence="9">
    <location>
        <begin position="14"/>
        <end position="191"/>
    </location>
</feature>
<dbReference type="PANTHER" id="PTHR12764:SF4">
    <property type="entry name" value="INTRAFLAGELLAR TRANSPORT PROTEIN 122 HOMOLOG"/>
    <property type="match status" value="1"/>
</dbReference>
<evidence type="ECO:0000313" key="13">
    <source>
        <dbReference type="Proteomes" id="UP001152759"/>
    </source>
</evidence>
<evidence type="ECO:0000256" key="5">
    <source>
        <dbReference type="ARBA" id="ARBA00023069"/>
    </source>
</evidence>
<evidence type="ECO:0000259" key="11">
    <source>
        <dbReference type="Pfam" id="PF25295"/>
    </source>
</evidence>
<feature type="repeat" description="WD" evidence="7">
    <location>
        <begin position="55"/>
        <end position="86"/>
    </location>
</feature>
<dbReference type="GO" id="GO:1905515">
    <property type="term" value="P:non-motile cilium assembly"/>
    <property type="evidence" value="ECO:0007669"/>
    <property type="project" value="TreeGrafter"/>
</dbReference>
<dbReference type="Pfam" id="PF23381">
    <property type="entry name" value="Beta-prop_IFT122_1st"/>
    <property type="match status" value="2"/>
</dbReference>
<dbReference type="InterPro" id="IPR057411">
    <property type="entry name" value="TPR_IFT122"/>
</dbReference>
<feature type="domain" description="IFT122 first beta-propeller" evidence="9">
    <location>
        <begin position="196"/>
        <end position="297"/>
    </location>
</feature>
<evidence type="ECO:0000259" key="9">
    <source>
        <dbReference type="Pfam" id="PF23381"/>
    </source>
</evidence>
<dbReference type="Pfam" id="PF23377">
    <property type="entry name" value="Beta-prop_IFT122_2nd"/>
    <property type="match status" value="1"/>
</dbReference>
<dbReference type="InterPro" id="IPR001680">
    <property type="entry name" value="WD40_rpt"/>
</dbReference>
<dbReference type="InterPro" id="IPR056153">
    <property type="entry name" value="Beta-prop_IFT122_1st"/>
</dbReference>
<keyword evidence="5" id="KW-0969">Cilium</keyword>
<dbReference type="Pfam" id="PF25143">
    <property type="entry name" value="Zn_ribbon_IFT122_C"/>
    <property type="match status" value="1"/>
</dbReference>
<protein>
    <recommendedName>
        <fullName evidence="2">Intraflagellar transport protein 122 homolog</fullName>
    </recommendedName>
</protein>
<evidence type="ECO:0000256" key="3">
    <source>
        <dbReference type="ARBA" id="ARBA00022574"/>
    </source>
</evidence>
<dbReference type="GO" id="GO:0097730">
    <property type="term" value="C:non-motile cilium"/>
    <property type="evidence" value="ECO:0007669"/>
    <property type="project" value="TreeGrafter"/>
</dbReference>
<evidence type="ECO:0000256" key="6">
    <source>
        <dbReference type="ARBA" id="ARBA00023273"/>
    </source>
</evidence>
<sequence length="1195" mass="135739">MRIIPVWASKAQNKDKVEQCIYGLCFNPDGSRLILAAGQKVLVYNADNGSLIEALKGHKENVYCVAYAADGRRFASGGSDKTVIIWTSKLEGTVKYTHNDSVQCLSYNPVFHFLASCAISDFAFWSADQKAVQKFKVPSRINVCSWTADGLFLALGLNNGNVSVRSQSGEEHCLIDRQNRFDPIYALAWCPIKDDSLDVLCITDWGKTLSFCTIDGSPVTKERTLDFEPLFATYFNDGLYLIVGGIGGKVALYSREGVHLSNLENKNSTWVWTSALRPNSSYIVFGHQDGQVACYQLAFNTIHALFKDRYAYRENMTDVIIHNLLLNQKVRIKCSCLVKKIGIYKHRLAVQLPERVTIYELYLGEPENMRYRVKAKINKQLDCTLLVVCSEHLIVCQERRIESLNFDGIIEREWLLDSLIRYIRVIGGAPGKEGLLVGLKSGQVLKIFLDNPFPVKLIKASAGIRCLDLSLYKRKLAVVDENNQCCVYDLSSKEICYKEANAISVVWNSNFEDMLSFSGNGTLNLKVNNFPIHRQKLAGFVVGLWGSKVFSLNSSSIEVIEVPLSKSMYQYVEKSMFREAYLVACLGVTDSDWRFLAEAALEGFDINVAEKAYRHLRDFKHLDFIFEFQQGRSKSDKDKQLLVADIYAIEGKFSKAADLYAKCGQGHKALAMYSDLRMFDLAQEYLGTGDNADEKSLVLKRAEWAESINEHRAAVEMYLSIGEVNSAIRLMSLNEWVDMLVDIGRKLDKAETELIGLVAESLQKLGEVDKAAEMYSKLGELKNVVQLNIEARNWQEVFSLAEKHSEFYELAYLSYAQWLAENDKFIEAQKAFHKAGCLDEASKVLQILTKNAVNESRFQDAGYYYWVLSKQCLDIAVQNKDDESKMVELYHKNDKLASIYYAYHIIQRYMDEPFTSFTSESLFNIARYLVNETKSVKPQEVSQFAILYTLSKQAQSLGAYKLARQVLDRMQTLRIPPQFRDYVDMSTLRIRGKPYHDNDDLLIMCYRCSTHNPLQINSSQGNTCVNCRHPFVHSHITFEVLPLVQFLPEEGITDAEAMRLIETTRSSAEADDWDQQISDHTQALRPSGPASFSSAADPFTARLLMLDMEDESPVVTVNRETLLAMDPASVVICHLPPPLKYLYYRNLLPELQVYVCHSCFKIFHVDDYEMELLQRGHCPFCRVEPESMSTSLVDI</sequence>
<dbReference type="AlphaFoldDB" id="A0A9P0A8C0"/>
<evidence type="ECO:0000256" key="2">
    <source>
        <dbReference type="ARBA" id="ARBA00019442"/>
    </source>
</evidence>
<dbReference type="EMBL" id="OU963864">
    <property type="protein sequence ID" value="CAH0387775.1"/>
    <property type="molecule type" value="Genomic_DNA"/>
</dbReference>
<dbReference type="GO" id="GO:0030991">
    <property type="term" value="C:intraciliary transport particle A"/>
    <property type="evidence" value="ECO:0007669"/>
    <property type="project" value="TreeGrafter"/>
</dbReference>
<accession>A0A9P0A8C0</accession>
<keyword evidence="4" id="KW-0677">Repeat</keyword>
<organism evidence="12 13">
    <name type="scientific">Bemisia tabaci</name>
    <name type="common">Sweetpotato whitefly</name>
    <name type="synonym">Aleurodes tabaci</name>
    <dbReference type="NCBI Taxonomy" id="7038"/>
    <lineage>
        <taxon>Eukaryota</taxon>
        <taxon>Metazoa</taxon>
        <taxon>Ecdysozoa</taxon>
        <taxon>Arthropoda</taxon>
        <taxon>Hexapoda</taxon>
        <taxon>Insecta</taxon>
        <taxon>Pterygota</taxon>
        <taxon>Neoptera</taxon>
        <taxon>Paraneoptera</taxon>
        <taxon>Hemiptera</taxon>
        <taxon>Sternorrhyncha</taxon>
        <taxon>Aleyrodoidea</taxon>
        <taxon>Aleyrodidae</taxon>
        <taxon>Aleyrodinae</taxon>
        <taxon>Bemisia</taxon>
    </lineage>
</organism>
<keyword evidence="3 7" id="KW-0853">WD repeat</keyword>
<dbReference type="InterPro" id="IPR015943">
    <property type="entry name" value="WD40/YVTN_repeat-like_dom_sf"/>
</dbReference>
<dbReference type="InterPro" id="IPR056152">
    <property type="entry name" value="Beta-prop_IFT122_2nd"/>
</dbReference>
<evidence type="ECO:0000313" key="12">
    <source>
        <dbReference type="EMBL" id="CAH0387775.1"/>
    </source>
</evidence>
<dbReference type="PROSITE" id="PS50294">
    <property type="entry name" value="WD_REPEATS_REGION"/>
    <property type="match status" value="1"/>
</dbReference>
<gene>
    <name evidence="12" type="ORF">BEMITA_LOCUS6746</name>
</gene>
<proteinExistence type="predicted"/>
<evidence type="ECO:0000259" key="8">
    <source>
        <dbReference type="Pfam" id="PF23377"/>
    </source>
</evidence>
<feature type="domain" description="Intraflagellar transport protein 122 homolog TPR" evidence="11">
    <location>
        <begin position="565"/>
        <end position="943"/>
    </location>
</feature>
<dbReference type="InterPro" id="IPR036322">
    <property type="entry name" value="WD40_repeat_dom_sf"/>
</dbReference>
<evidence type="ECO:0000256" key="1">
    <source>
        <dbReference type="ARBA" id="ARBA00004138"/>
    </source>
</evidence>
<evidence type="ECO:0000256" key="7">
    <source>
        <dbReference type="PROSITE-ProRule" id="PRU00221"/>
    </source>
</evidence>
<dbReference type="GO" id="GO:0035721">
    <property type="term" value="P:intraciliary retrograde transport"/>
    <property type="evidence" value="ECO:0007669"/>
    <property type="project" value="TreeGrafter"/>
</dbReference>
<name>A0A9P0A8C0_BEMTA</name>
<dbReference type="PROSITE" id="PS50082">
    <property type="entry name" value="WD_REPEATS_2"/>
    <property type="match status" value="1"/>
</dbReference>
<dbReference type="InterPro" id="IPR039857">
    <property type="entry name" value="Ift122/121"/>
</dbReference>
<dbReference type="Proteomes" id="UP001152759">
    <property type="component" value="Chromosome 3"/>
</dbReference>
<keyword evidence="6" id="KW-0966">Cell projection</keyword>
<comment type="subcellular location">
    <subcellularLocation>
        <location evidence="1">Cell projection</location>
        <location evidence="1">Cilium</location>
    </subcellularLocation>
</comment>
<dbReference type="Gene3D" id="1.25.40.470">
    <property type="match status" value="1"/>
</dbReference>
<feature type="domain" description="IFT122 second beta-propeller" evidence="8">
    <location>
        <begin position="303"/>
        <end position="556"/>
    </location>
</feature>